<dbReference type="SUPFAM" id="SSF81383">
    <property type="entry name" value="F-box domain"/>
    <property type="match status" value="1"/>
</dbReference>
<dbReference type="PANTHER" id="PTHR12100">
    <property type="entry name" value="SEC10"/>
    <property type="match status" value="1"/>
</dbReference>
<dbReference type="Proteomes" id="UP000799302">
    <property type="component" value="Unassembled WGS sequence"/>
</dbReference>
<evidence type="ECO:0000256" key="1">
    <source>
        <dbReference type="SAM" id="MobiDB-lite"/>
    </source>
</evidence>
<dbReference type="AlphaFoldDB" id="A0A6A6U4V7"/>
<accession>A0A6A6U4V7</accession>
<feature type="domain" description="F-box" evidence="2">
    <location>
        <begin position="50"/>
        <end position="96"/>
    </location>
</feature>
<reference evidence="3" key="1">
    <citation type="journal article" date="2020" name="Stud. Mycol.">
        <title>101 Dothideomycetes genomes: a test case for predicting lifestyles and emergence of pathogens.</title>
        <authorList>
            <person name="Haridas S."/>
            <person name="Albert R."/>
            <person name="Binder M."/>
            <person name="Bloem J."/>
            <person name="Labutti K."/>
            <person name="Salamov A."/>
            <person name="Andreopoulos B."/>
            <person name="Baker S."/>
            <person name="Barry K."/>
            <person name="Bills G."/>
            <person name="Bluhm B."/>
            <person name="Cannon C."/>
            <person name="Castanera R."/>
            <person name="Culley D."/>
            <person name="Daum C."/>
            <person name="Ezra D."/>
            <person name="Gonzalez J."/>
            <person name="Henrissat B."/>
            <person name="Kuo A."/>
            <person name="Liang C."/>
            <person name="Lipzen A."/>
            <person name="Lutzoni F."/>
            <person name="Magnuson J."/>
            <person name="Mondo S."/>
            <person name="Nolan M."/>
            <person name="Ohm R."/>
            <person name="Pangilinan J."/>
            <person name="Park H.-J."/>
            <person name="Ramirez L."/>
            <person name="Alfaro M."/>
            <person name="Sun H."/>
            <person name="Tritt A."/>
            <person name="Yoshinaga Y."/>
            <person name="Zwiers L.-H."/>
            <person name="Turgeon B."/>
            <person name="Goodwin S."/>
            <person name="Spatafora J."/>
            <person name="Crous P."/>
            <person name="Grigoriev I."/>
        </authorList>
    </citation>
    <scope>NUCLEOTIDE SEQUENCE</scope>
    <source>
        <strain evidence="3">CBS 115976</strain>
    </source>
</reference>
<proteinExistence type="predicted"/>
<feature type="region of interest" description="Disordered" evidence="1">
    <location>
        <begin position="142"/>
        <end position="166"/>
    </location>
</feature>
<evidence type="ECO:0000313" key="3">
    <source>
        <dbReference type="EMBL" id="KAF2665984.1"/>
    </source>
</evidence>
<protein>
    <submittedName>
        <fullName evidence="3">Secretion pathway protein Sls2/Rcy1</fullName>
    </submittedName>
</protein>
<dbReference type="GO" id="GO:0006893">
    <property type="term" value="P:Golgi to plasma membrane transport"/>
    <property type="evidence" value="ECO:0007669"/>
    <property type="project" value="TreeGrafter"/>
</dbReference>
<feature type="compositionally biased region" description="Polar residues" evidence="1">
    <location>
        <begin position="1"/>
        <end position="13"/>
    </location>
</feature>
<dbReference type="GO" id="GO:0006887">
    <property type="term" value="P:exocytosis"/>
    <property type="evidence" value="ECO:0007669"/>
    <property type="project" value="TreeGrafter"/>
</dbReference>
<feature type="region of interest" description="Disordered" evidence="1">
    <location>
        <begin position="1"/>
        <end position="26"/>
    </location>
</feature>
<evidence type="ECO:0000259" key="2">
    <source>
        <dbReference type="PROSITE" id="PS50181"/>
    </source>
</evidence>
<dbReference type="GO" id="GO:0000145">
    <property type="term" value="C:exocyst"/>
    <property type="evidence" value="ECO:0007669"/>
    <property type="project" value="TreeGrafter"/>
</dbReference>
<dbReference type="EMBL" id="MU004239">
    <property type="protein sequence ID" value="KAF2665984.1"/>
    <property type="molecule type" value="Genomic_DNA"/>
</dbReference>
<dbReference type="SMART" id="SM00256">
    <property type="entry name" value="FBOX"/>
    <property type="match status" value="1"/>
</dbReference>
<dbReference type="CDD" id="cd09917">
    <property type="entry name" value="F-box_SF"/>
    <property type="match status" value="1"/>
</dbReference>
<evidence type="ECO:0000313" key="4">
    <source>
        <dbReference type="Proteomes" id="UP000799302"/>
    </source>
</evidence>
<dbReference type="InterPro" id="IPR036047">
    <property type="entry name" value="F-box-like_dom_sf"/>
</dbReference>
<dbReference type="InterPro" id="IPR001810">
    <property type="entry name" value="F-box_dom"/>
</dbReference>
<dbReference type="Pfam" id="PF00646">
    <property type="entry name" value="F-box"/>
    <property type="match status" value="1"/>
</dbReference>
<feature type="region of interest" description="Disordered" evidence="1">
    <location>
        <begin position="529"/>
        <end position="559"/>
    </location>
</feature>
<name>A0A6A6U4V7_9PEZI</name>
<dbReference type="OrthoDB" id="5554140at2759"/>
<keyword evidence="4" id="KW-1185">Reference proteome</keyword>
<dbReference type="InterPro" id="IPR048627">
    <property type="entry name" value="Sec10_HB"/>
</dbReference>
<dbReference type="Gene3D" id="1.20.1280.50">
    <property type="match status" value="1"/>
</dbReference>
<dbReference type="InterPro" id="IPR009976">
    <property type="entry name" value="Sec10-like"/>
</dbReference>
<dbReference type="PANTHER" id="PTHR12100:SF1">
    <property type="entry name" value="RECYCLIN-1"/>
    <property type="match status" value="1"/>
</dbReference>
<sequence>MATNPKRTSIRSIRSTPQTPSTRTTNNSAVLASLRATQLVANTPSSTSNATSKSVLPAELINMILEHLGVRDLFAFARTARRMQEMVFDDTRWVQRLKSMGVWDEGEARRRAEDGLKRGAGAPVGKALPGGRRSMTLFDAGAEERKKSAEGDAKGKGSSDAGFDRPKLVSGAVAPSGVAAKDPMAALKVMARVRSIRGFARQEFGKVYGALAPFYFDIARSQSHSDPVLFRTYREPEQQAQMLSQLRRFVKADYSQGWDLREQKLENIMGIFENAVLREFEQGMNSGDAEGRMKRYATVLVILNGGSSGIDMFIQNNPVMLHKDELGHPSECIRTAFDGHINLAPSETFFSQLAARMNEQIEIIDKVFPQTIDVLSPFLERIADEVVSEYITTLFDEAHEQNIESYLKAVPGLFQQALRFAISLKPSKATKTEFKDFSKGIISKTFEQHIDLYLHEELDFFNKKSLREVESWEQRLQEQEASQESFFYSNVSRQAAKQDFLSSFRKMVMMPINATSTLVTGGGTKKTILTNSSSATPNRSSTPVPFELSGTTISQPQDAPTSELAAKAAVMNSRLEGIKSLFSIEVALDLVHAAKTSLERIATFVALGGQSGEEAREQCEAIFVSLLQLLGTRHIKTGFDKAVNHLAVYNPREIGPHGTTDGVQPLVTFLELVNVGDLIQQMVDVFYVQELVMPKLSDADDFVAPAVKEKKRFEQMLDERVAAGLNKGIDVLMDEVEYICATTQQPSDFNPLPGPDGQVVMMDIGPSETATQVVDVVRNHVNMLVGSTDKNVLDVFNQEVGVRLFTVLCKHLKRQRISVDGAIRLISDTNHYHAYIRSMKNKTLTEYFNAMRELSQIYLISPNDAKEIGTILADSDRYRGIFTAEEVYQFAERRADWFVVKKDVEKAMYGMGCVMM</sequence>
<gene>
    <name evidence="3" type="ORF">BT63DRAFT_376682</name>
</gene>
<dbReference type="PROSITE" id="PS50181">
    <property type="entry name" value="FBOX"/>
    <property type="match status" value="1"/>
</dbReference>
<organism evidence="3 4">
    <name type="scientific">Microthyrium microscopicum</name>
    <dbReference type="NCBI Taxonomy" id="703497"/>
    <lineage>
        <taxon>Eukaryota</taxon>
        <taxon>Fungi</taxon>
        <taxon>Dikarya</taxon>
        <taxon>Ascomycota</taxon>
        <taxon>Pezizomycotina</taxon>
        <taxon>Dothideomycetes</taxon>
        <taxon>Dothideomycetes incertae sedis</taxon>
        <taxon>Microthyriales</taxon>
        <taxon>Microthyriaceae</taxon>
        <taxon>Microthyrium</taxon>
    </lineage>
</organism>
<dbReference type="Pfam" id="PF07393">
    <property type="entry name" value="Sec10_HB"/>
    <property type="match status" value="1"/>
</dbReference>
<feature type="compositionally biased region" description="Low complexity" evidence="1">
    <location>
        <begin position="14"/>
        <end position="26"/>
    </location>
</feature>